<evidence type="ECO:0000313" key="1">
    <source>
        <dbReference type="EMBL" id="RKT01745.1"/>
    </source>
</evidence>
<keyword evidence="2" id="KW-1185">Reference proteome</keyword>
<organism evidence="1 2">
    <name type="scientific">Chryseobacterium defluvii</name>
    <dbReference type="NCBI Taxonomy" id="160396"/>
    <lineage>
        <taxon>Bacteria</taxon>
        <taxon>Pseudomonadati</taxon>
        <taxon>Bacteroidota</taxon>
        <taxon>Flavobacteriia</taxon>
        <taxon>Flavobacteriales</taxon>
        <taxon>Weeksellaceae</taxon>
        <taxon>Chryseobacterium group</taxon>
        <taxon>Chryseobacterium</taxon>
    </lineage>
</organism>
<dbReference type="RefSeq" id="WP_121460633.1">
    <property type="nucleotide sequence ID" value="NZ_RBXB01000001.1"/>
</dbReference>
<dbReference type="Proteomes" id="UP000272428">
    <property type="component" value="Unassembled WGS sequence"/>
</dbReference>
<sequence>MKKYILTSITLLGFAFCNSQVIINKDTNQQLSSTSVLLEFGSQPKGLLLPWIMGISNTAGAVPGTIVFDTSDKKVKFLKGGSSSIWTDLSIDNTGIVDTSLQNSLNDNVTAKTIIGANASSAPGILVLESSNKAMVLPKVASPHLNIINPSPGMIVYDTTKKQLAVFNGNVWAFWTYTD</sequence>
<name>A0A495SPY2_9FLAO</name>
<proteinExistence type="predicted"/>
<reference evidence="1 2" key="1">
    <citation type="submission" date="2018-10" db="EMBL/GenBank/DDBJ databases">
        <title>Genomic Encyclopedia of Archaeal and Bacterial Type Strains, Phase II (KMG-II): from individual species to whole genera.</title>
        <authorList>
            <person name="Goeker M."/>
        </authorList>
    </citation>
    <scope>NUCLEOTIDE SEQUENCE [LARGE SCALE GENOMIC DNA]</scope>
    <source>
        <strain evidence="1 2">DSM 14219</strain>
    </source>
</reference>
<evidence type="ECO:0000313" key="2">
    <source>
        <dbReference type="Proteomes" id="UP000272428"/>
    </source>
</evidence>
<protein>
    <submittedName>
        <fullName evidence="1">Uncharacterized protein</fullName>
    </submittedName>
</protein>
<accession>A0A495SPY2</accession>
<dbReference type="AlphaFoldDB" id="A0A495SPY2"/>
<comment type="caution">
    <text evidence="1">The sequence shown here is derived from an EMBL/GenBank/DDBJ whole genome shotgun (WGS) entry which is preliminary data.</text>
</comment>
<dbReference type="EMBL" id="RBXB01000001">
    <property type="protein sequence ID" value="RKT01745.1"/>
    <property type="molecule type" value="Genomic_DNA"/>
</dbReference>
<dbReference type="OrthoDB" id="705292at2"/>
<gene>
    <name evidence="1" type="ORF">BCF58_0969</name>
</gene>